<evidence type="ECO:0000256" key="3">
    <source>
        <dbReference type="ARBA" id="ARBA00022448"/>
    </source>
</evidence>
<dbReference type="PANTHER" id="PTHR30290:SF10">
    <property type="entry name" value="PERIPLASMIC OLIGOPEPTIDE-BINDING PROTEIN-RELATED"/>
    <property type="match status" value="1"/>
</dbReference>
<dbReference type="InterPro" id="IPR039424">
    <property type="entry name" value="SBP_5"/>
</dbReference>
<dbReference type="PANTHER" id="PTHR30290">
    <property type="entry name" value="PERIPLASMIC BINDING COMPONENT OF ABC TRANSPORTER"/>
    <property type="match status" value="1"/>
</dbReference>
<dbReference type="GO" id="GO:0042597">
    <property type="term" value="C:periplasmic space"/>
    <property type="evidence" value="ECO:0007669"/>
    <property type="project" value="UniProtKB-ARBA"/>
</dbReference>
<dbReference type="AlphaFoldDB" id="A0A354YVU6"/>
<dbReference type="Gene3D" id="3.90.76.10">
    <property type="entry name" value="Dipeptide-binding Protein, Domain 1"/>
    <property type="match status" value="1"/>
</dbReference>
<dbReference type="SUPFAM" id="SSF53850">
    <property type="entry name" value="Periplasmic binding protein-like II"/>
    <property type="match status" value="1"/>
</dbReference>
<keyword evidence="4" id="KW-0732">Signal</keyword>
<organism evidence="6 7">
    <name type="scientific">Syntrophomonas wolfei</name>
    <dbReference type="NCBI Taxonomy" id="863"/>
    <lineage>
        <taxon>Bacteria</taxon>
        <taxon>Bacillati</taxon>
        <taxon>Bacillota</taxon>
        <taxon>Clostridia</taxon>
        <taxon>Eubacteriales</taxon>
        <taxon>Syntrophomonadaceae</taxon>
        <taxon>Syntrophomonas</taxon>
    </lineage>
</organism>
<evidence type="ECO:0000313" key="6">
    <source>
        <dbReference type="EMBL" id="HBK53465.1"/>
    </source>
</evidence>
<protein>
    <recommendedName>
        <fullName evidence="5">Solute-binding protein family 5 domain-containing protein</fullName>
    </recommendedName>
</protein>
<dbReference type="CDD" id="cd00995">
    <property type="entry name" value="PBP2_NikA_DppA_OppA_like"/>
    <property type="match status" value="1"/>
</dbReference>
<dbReference type="EMBL" id="DNZF01000132">
    <property type="protein sequence ID" value="HBK53465.1"/>
    <property type="molecule type" value="Genomic_DNA"/>
</dbReference>
<dbReference type="GO" id="GO:0015833">
    <property type="term" value="P:peptide transport"/>
    <property type="evidence" value="ECO:0007669"/>
    <property type="project" value="TreeGrafter"/>
</dbReference>
<sequence length="545" mass="61688">MIIRCKRIVLFIVFCGLIVALASIIHWRQVAVYTASLDTRPFHLGMVGEINSIEPAKLSNHPESLLASAIYEGLLCFDEEKGEIKPALARKWKYSSDGKSLTLYLRGDVQFHNGKKLTAADVKASWERNLGSLKDWSNVSLFLPIAGCAERLQGKNIDIYGIKVLNEHTLKITLLQPNRVFIYSLGHPLFWVFDSEDNNDPLAGTGPFIFQENKENKKFFLIKNEKYYRGNPHLAGINVQVFPDEQQAMDDYKSGKLDFLDTVPLEEIKKIRKASEYKGLYIEKPILETYSLVFNLNKKPFAGNYYLRRALNYAIDRKKINDEVFGGSCLPAKGAIPTRIPGYSEEMQGYSYKPEKAKELLEEAGYPGGHDLPPLLLTYNSGEAHKMIAEAVAAQLAQLGITVQTQALDWNYYRKQMSSMNMSFFRLGWKADYPHADSFLYSLYHSSQIGNSNFSGYNNPQVNKILESSRAATNEKERNALLRKAEQIVVDDAPCLWLFQKKAAKLLGKDVDSLTIDAMEMIDWYQVELFKPGVNQGGDAVKKKV</sequence>
<dbReference type="PIRSF" id="PIRSF002741">
    <property type="entry name" value="MppA"/>
    <property type="match status" value="1"/>
</dbReference>
<dbReference type="Gene3D" id="3.10.105.10">
    <property type="entry name" value="Dipeptide-binding Protein, Domain 3"/>
    <property type="match status" value="1"/>
</dbReference>
<dbReference type="Gene3D" id="3.40.190.10">
    <property type="entry name" value="Periplasmic binding protein-like II"/>
    <property type="match status" value="1"/>
</dbReference>
<dbReference type="InterPro" id="IPR030678">
    <property type="entry name" value="Peptide/Ni-bd"/>
</dbReference>
<gene>
    <name evidence="6" type="ORF">DDZ44_05990</name>
</gene>
<dbReference type="STRING" id="378794.GCA_001570625_01414"/>
<dbReference type="Pfam" id="PF00496">
    <property type="entry name" value="SBP_bac_5"/>
    <property type="match status" value="1"/>
</dbReference>
<comment type="subcellular location">
    <subcellularLocation>
        <location evidence="1">Cell envelope</location>
    </subcellularLocation>
</comment>
<dbReference type="GO" id="GO:0043190">
    <property type="term" value="C:ATP-binding cassette (ABC) transporter complex"/>
    <property type="evidence" value="ECO:0007669"/>
    <property type="project" value="InterPro"/>
</dbReference>
<evidence type="ECO:0000256" key="2">
    <source>
        <dbReference type="ARBA" id="ARBA00005695"/>
    </source>
</evidence>
<feature type="domain" description="Solute-binding protein family 5" evidence="5">
    <location>
        <begin position="83"/>
        <end position="450"/>
    </location>
</feature>
<keyword evidence="3" id="KW-0813">Transport</keyword>
<accession>A0A354YVU6</accession>
<evidence type="ECO:0000313" key="7">
    <source>
        <dbReference type="Proteomes" id="UP000263273"/>
    </source>
</evidence>
<evidence type="ECO:0000259" key="5">
    <source>
        <dbReference type="Pfam" id="PF00496"/>
    </source>
</evidence>
<reference evidence="6 7" key="1">
    <citation type="journal article" date="2018" name="Nat. Biotechnol.">
        <title>A standardized bacterial taxonomy based on genome phylogeny substantially revises the tree of life.</title>
        <authorList>
            <person name="Parks D.H."/>
            <person name="Chuvochina M."/>
            <person name="Waite D.W."/>
            <person name="Rinke C."/>
            <person name="Skarshewski A."/>
            <person name="Chaumeil P.A."/>
            <person name="Hugenholtz P."/>
        </authorList>
    </citation>
    <scope>NUCLEOTIDE SEQUENCE [LARGE SCALE GENOMIC DNA]</scope>
    <source>
        <strain evidence="6">UBA10948</strain>
    </source>
</reference>
<dbReference type="GO" id="GO:0030313">
    <property type="term" value="C:cell envelope"/>
    <property type="evidence" value="ECO:0007669"/>
    <property type="project" value="UniProtKB-SubCell"/>
</dbReference>
<dbReference type="InterPro" id="IPR000914">
    <property type="entry name" value="SBP_5_dom"/>
</dbReference>
<dbReference type="GO" id="GO:1904680">
    <property type="term" value="F:peptide transmembrane transporter activity"/>
    <property type="evidence" value="ECO:0007669"/>
    <property type="project" value="TreeGrafter"/>
</dbReference>
<comment type="caution">
    <text evidence="6">The sequence shown here is derived from an EMBL/GenBank/DDBJ whole genome shotgun (WGS) entry which is preliminary data.</text>
</comment>
<dbReference type="Proteomes" id="UP000263273">
    <property type="component" value="Unassembled WGS sequence"/>
</dbReference>
<name>A0A354YVU6_9FIRM</name>
<evidence type="ECO:0000256" key="1">
    <source>
        <dbReference type="ARBA" id="ARBA00004196"/>
    </source>
</evidence>
<proteinExistence type="inferred from homology"/>
<comment type="similarity">
    <text evidence="2">Belongs to the bacterial solute-binding protein 5 family.</text>
</comment>
<evidence type="ECO:0000256" key="4">
    <source>
        <dbReference type="ARBA" id="ARBA00022729"/>
    </source>
</evidence>